<organism evidence="3 4">
    <name type="scientific">Streptomyces kaniharaensis</name>
    <dbReference type="NCBI Taxonomy" id="212423"/>
    <lineage>
        <taxon>Bacteria</taxon>
        <taxon>Bacillati</taxon>
        <taxon>Actinomycetota</taxon>
        <taxon>Actinomycetes</taxon>
        <taxon>Kitasatosporales</taxon>
        <taxon>Streptomycetaceae</taxon>
        <taxon>Streptomyces</taxon>
    </lineage>
</organism>
<dbReference type="AlphaFoldDB" id="A0A6N7KXM5"/>
<dbReference type="Pfam" id="PF00582">
    <property type="entry name" value="Usp"/>
    <property type="match status" value="1"/>
</dbReference>
<keyword evidence="4" id="KW-1185">Reference proteome</keyword>
<sequence length="196" mass="20242">MAADRSGRGHPAPAGRSRPGRGRHRPGTGTQARRGAAPQPGDRDPCGRRAAGARAAEQAADASLLVVGAKRRPVVEQVLTLPPIGIPLSSHAPCPVAVVREAADTAANAPRPLVDVGVDGSPGSLVALELAFAQAGAHGAVLRVVQVCRSRPGWTSAARAEAAGWDEAELPCVTRELRKSATRESRSNTRWSSDAP</sequence>
<evidence type="ECO:0000259" key="2">
    <source>
        <dbReference type="Pfam" id="PF00582"/>
    </source>
</evidence>
<gene>
    <name evidence="3" type="ORF">F7Q99_29460</name>
</gene>
<feature type="domain" description="UspA" evidence="2">
    <location>
        <begin position="116"/>
        <end position="167"/>
    </location>
</feature>
<evidence type="ECO:0000313" key="4">
    <source>
        <dbReference type="Proteomes" id="UP000450000"/>
    </source>
</evidence>
<dbReference type="InterPro" id="IPR014729">
    <property type="entry name" value="Rossmann-like_a/b/a_fold"/>
</dbReference>
<dbReference type="OrthoDB" id="3404132at2"/>
<feature type="region of interest" description="Disordered" evidence="1">
    <location>
        <begin position="1"/>
        <end position="54"/>
    </location>
</feature>
<dbReference type="InterPro" id="IPR006016">
    <property type="entry name" value="UspA"/>
</dbReference>
<comment type="caution">
    <text evidence="3">The sequence shown here is derived from an EMBL/GenBank/DDBJ whole genome shotgun (WGS) entry which is preliminary data.</text>
</comment>
<reference evidence="3 4" key="1">
    <citation type="submission" date="2019-09" db="EMBL/GenBank/DDBJ databases">
        <title>Genome Sequences of Streptomyces kaniharaensis ATCC 21070.</title>
        <authorList>
            <person name="Zhu W."/>
            <person name="De Crecy-Lagard V."/>
            <person name="Richards N.G."/>
        </authorList>
    </citation>
    <scope>NUCLEOTIDE SEQUENCE [LARGE SCALE GENOMIC DNA]</scope>
    <source>
        <strain evidence="3 4">SF-557</strain>
    </source>
</reference>
<dbReference type="EMBL" id="WBOF01000002">
    <property type="protein sequence ID" value="MQS16241.1"/>
    <property type="molecule type" value="Genomic_DNA"/>
</dbReference>
<name>A0A6N7KXM5_9ACTN</name>
<evidence type="ECO:0000256" key="1">
    <source>
        <dbReference type="SAM" id="MobiDB-lite"/>
    </source>
</evidence>
<evidence type="ECO:0000313" key="3">
    <source>
        <dbReference type="EMBL" id="MQS16241.1"/>
    </source>
</evidence>
<accession>A0A6N7KXM5</accession>
<dbReference type="Gene3D" id="3.40.50.620">
    <property type="entry name" value="HUPs"/>
    <property type="match status" value="2"/>
</dbReference>
<protein>
    <recommendedName>
        <fullName evidence="2">UspA domain-containing protein</fullName>
    </recommendedName>
</protein>
<proteinExistence type="predicted"/>
<dbReference type="Proteomes" id="UP000450000">
    <property type="component" value="Unassembled WGS sequence"/>
</dbReference>